<dbReference type="AlphaFoldDB" id="A0AAD8Y653"/>
<sequence length="325" mass="36575">MAAEAGIDVERHDFKSINAETFEASKKSNSRRNVMKRLQRSNGGKFAPPDFNDCMEKKFKELWFGENKQNPFQGAQMREWCMYAMGQYEVWRMEEITTAVEEDNAIPPLMETNFDAVKTWGLKMKELSSKAQRDGAFNTESSLLTSQLNHFTPTSSPLKELDLGKTTAAADLSVTVVTGADPSAVEFPSPTSTTVQQGMEAMLPRKPPPPQTKKRKKTAPPPDDNFLRRQNVAATVMDKHNITASIAASGRRRCLVCGVLMKDFYFNMEHGVSTKEKGGVPHLTTAEIKFCPLADDHSFYYVYQKQKEDAKLEHNRRNYAKSKGS</sequence>
<accession>A0AAD8Y653</accession>
<organism evidence="2 3">
    <name type="scientific">Skeletonema marinoi</name>
    <dbReference type="NCBI Taxonomy" id="267567"/>
    <lineage>
        <taxon>Eukaryota</taxon>
        <taxon>Sar</taxon>
        <taxon>Stramenopiles</taxon>
        <taxon>Ochrophyta</taxon>
        <taxon>Bacillariophyta</taxon>
        <taxon>Coscinodiscophyceae</taxon>
        <taxon>Thalassiosirophycidae</taxon>
        <taxon>Thalassiosirales</taxon>
        <taxon>Skeletonemataceae</taxon>
        <taxon>Skeletonema</taxon>
        <taxon>Skeletonema marinoi-dohrnii complex</taxon>
    </lineage>
</organism>
<dbReference type="Proteomes" id="UP001224775">
    <property type="component" value="Unassembled WGS sequence"/>
</dbReference>
<reference evidence="2" key="1">
    <citation type="submission" date="2023-06" db="EMBL/GenBank/DDBJ databases">
        <title>Survivors Of The Sea: Transcriptome response of Skeletonema marinoi to long-term dormancy.</title>
        <authorList>
            <person name="Pinder M.I.M."/>
            <person name="Kourtchenko O."/>
            <person name="Robertson E.K."/>
            <person name="Larsson T."/>
            <person name="Maumus F."/>
            <person name="Osuna-Cruz C.M."/>
            <person name="Vancaester E."/>
            <person name="Stenow R."/>
            <person name="Vandepoele K."/>
            <person name="Ploug H."/>
            <person name="Bruchert V."/>
            <person name="Godhe A."/>
            <person name="Topel M."/>
        </authorList>
    </citation>
    <scope>NUCLEOTIDE SEQUENCE</scope>
    <source>
        <strain evidence="2">R05AC</strain>
    </source>
</reference>
<proteinExistence type="predicted"/>
<evidence type="ECO:0000313" key="3">
    <source>
        <dbReference type="Proteomes" id="UP001224775"/>
    </source>
</evidence>
<comment type="caution">
    <text evidence="2">The sequence shown here is derived from an EMBL/GenBank/DDBJ whole genome shotgun (WGS) entry which is preliminary data.</text>
</comment>
<dbReference type="EMBL" id="JATAAI010000018">
    <property type="protein sequence ID" value="KAK1739396.1"/>
    <property type="molecule type" value="Genomic_DNA"/>
</dbReference>
<evidence type="ECO:0000256" key="1">
    <source>
        <dbReference type="SAM" id="MobiDB-lite"/>
    </source>
</evidence>
<feature type="region of interest" description="Disordered" evidence="1">
    <location>
        <begin position="185"/>
        <end position="227"/>
    </location>
</feature>
<keyword evidence="3" id="KW-1185">Reference proteome</keyword>
<gene>
    <name evidence="2" type="ORF">QTG54_009939</name>
</gene>
<name>A0AAD8Y653_9STRA</name>
<evidence type="ECO:0000313" key="2">
    <source>
        <dbReference type="EMBL" id="KAK1739396.1"/>
    </source>
</evidence>
<protein>
    <submittedName>
        <fullName evidence="2">Uncharacterized protein</fullName>
    </submittedName>
</protein>